<accession>A0A3B0SPW5</accession>
<dbReference type="GO" id="GO:0004792">
    <property type="term" value="F:thiosulfate-cyanide sulfurtransferase activity"/>
    <property type="evidence" value="ECO:0007669"/>
    <property type="project" value="InterPro"/>
</dbReference>
<dbReference type="GO" id="GO:0003700">
    <property type="term" value="F:DNA-binding transcription factor activity"/>
    <property type="evidence" value="ECO:0007669"/>
    <property type="project" value="InterPro"/>
</dbReference>
<name>A0A3B0SPW5_9ZZZZ</name>
<dbReference type="PRINTS" id="PR00778">
    <property type="entry name" value="HTHARSR"/>
</dbReference>
<dbReference type="PANTHER" id="PTHR43031">
    <property type="entry name" value="FAD-DEPENDENT OXIDOREDUCTASE"/>
    <property type="match status" value="1"/>
</dbReference>
<dbReference type="FunFam" id="3.40.250.10:FF:000039">
    <property type="entry name" value="ArsR family transcriptional regulator"/>
    <property type="match status" value="1"/>
</dbReference>
<dbReference type="CDD" id="cd00158">
    <property type="entry name" value="RHOD"/>
    <property type="match status" value="1"/>
</dbReference>
<protein>
    <submittedName>
        <fullName evidence="3">Transcriptional regulator, ArsR family</fullName>
    </submittedName>
</protein>
<dbReference type="SMART" id="SM00450">
    <property type="entry name" value="RHOD"/>
    <property type="match status" value="1"/>
</dbReference>
<evidence type="ECO:0000313" key="3">
    <source>
        <dbReference type="EMBL" id="VAW07508.1"/>
    </source>
</evidence>
<dbReference type="InterPro" id="IPR036873">
    <property type="entry name" value="Rhodanese-like_dom_sf"/>
</dbReference>
<dbReference type="Pfam" id="PF01022">
    <property type="entry name" value="HTH_5"/>
    <property type="match status" value="1"/>
</dbReference>
<dbReference type="PROSITE" id="PS00380">
    <property type="entry name" value="RHODANESE_1"/>
    <property type="match status" value="1"/>
</dbReference>
<dbReference type="InterPro" id="IPR001307">
    <property type="entry name" value="Thiosulphate_STrfase_CS"/>
</dbReference>
<dbReference type="PROSITE" id="PS50987">
    <property type="entry name" value="HTH_ARSR_2"/>
    <property type="match status" value="1"/>
</dbReference>
<gene>
    <name evidence="3" type="ORF">MNBD_ACTINO02-1270</name>
</gene>
<feature type="domain" description="HTH arsR-type" evidence="2">
    <location>
        <begin position="11"/>
        <end position="105"/>
    </location>
</feature>
<proteinExistence type="predicted"/>
<dbReference type="InterPro" id="IPR036388">
    <property type="entry name" value="WH-like_DNA-bd_sf"/>
</dbReference>
<feature type="domain" description="Rhodanese" evidence="1">
    <location>
        <begin position="135"/>
        <end position="224"/>
    </location>
</feature>
<reference evidence="3" key="1">
    <citation type="submission" date="2018-06" db="EMBL/GenBank/DDBJ databases">
        <authorList>
            <person name="Zhirakovskaya E."/>
        </authorList>
    </citation>
    <scope>NUCLEOTIDE SEQUENCE</scope>
</reference>
<dbReference type="Gene3D" id="1.10.10.10">
    <property type="entry name" value="Winged helix-like DNA-binding domain superfamily/Winged helix DNA-binding domain"/>
    <property type="match status" value="1"/>
</dbReference>
<organism evidence="3">
    <name type="scientific">hydrothermal vent metagenome</name>
    <dbReference type="NCBI Taxonomy" id="652676"/>
    <lineage>
        <taxon>unclassified sequences</taxon>
        <taxon>metagenomes</taxon>
        <taxon>ecological metagenomes</taxon>
    </lineage>
</organism>
<evidence type="ECO:0000259" key="2">
    <source>
        <dbReference type="PROSITE" id="PS50987"/>
    </source>
</evidence>
<dbReference type="InterPro" id="IPR036390">
    <property type="entry name" value="WH_DNA-bd_sf"/>
</dbReference>
<dbReference type="PANTHER" id="PTHR43031:SF1">
    <property type="entry name" value="PYRIDINE NUCLEOTIDE-DISULPHIDE OXIDOREDUCTASE"/>
    <property type="match status" value="1"/>
</dbReference>
<dbReference type="EMBL" id="UOEK01000403">
    <property type="protein sequence ID" value="VAW07508.1"/>
    <property type="molecule type" value="Genomic_DNA"/>
</dbReference>
<evidence type="ECO:0000259" key="1">
    <source>
        <dbReference type="PROSITE" id="PS50206"/>
    </source>
</evidence>
<dbReference type="InterPro" id="IPR011991">
    <property type="entry name" value="ArsR-like_HTH"/>
</dbReference>
<dbReference type="InterPro" id="IPR001763">
    <property type="entry name" value="Rhodanese-like_dom"/>
</dbReference>
<dbReference type="AlphaFoldDB" id="A0A3B0SPW5"/>
<dbReference type="CDD" id="cd00090">
    <property type="entry name" value="HTH_ARSR"/>
    <property type="match status" value="1"/>
</dbReference>
<dbReference type="InterPro" id="IPR001845">
    <property type="entry name" value="HTH_ArsR_DNA-bd_dom"/>
</dbReference>
<dbReference type="SUPFAM" id="SSF46785">
    <property type="entry name" value="Winged helix' DNA-binding domain"/>
    <property type="match status" value="1"/>
</dbReference>
<sequence>MDETSDLGREVKDGLYEQFARIGKAVANAKRIELLELLCQGERSVEVLADAAAMGMTNASAHLRVLREARLVDTRKEGTRVFYRLADDEVCTFYLSLRDLASRRFAEVEQVVRYYFEARDNLDPVGREELMERADDGDVILLDVRPGEEYDAGHIPGAISVPLGELEARLSSLPKDAEIVAYCRGPYCVLAPQALELLHKHGFRARRLEDGLPEWRQAGLPVAVGTESG</sequence>
<dbReference type="PROSITE" id="PS50206">
    <property type="entry name" value="RHODANESE_3"/>
    <property type="match status" value="1"/>
</dbReference>
<dbReference type="Pfam" id="PF00581">
    <property type="entry name" value="Rhodanese"/>
    <property type="match status" value="1"/>
</dbReference>
<dbReference type="SUPFAM" id="SSF52821">
    <property type="entry name" value="Rhodanese/Cell cycle control phosphatase"/>
    <property type="match status" value="1"/>
</dbReference>
<dbReference type="Gene3D" id="3.40.250.10">
    <property type="entry name" value="Rhodanese-like domain"/>
    <property type="match status" value="1"/>
</dbReference>
<dbReference type="NCBIfam" id="NF033788">
    <property type="entry name" value="HTH_metalloreg"/>
    <property type="match status" value="1"/>
</dbReference>
<dbReference type="SMART" id="SM00418">
    <property type="entry name" value="HTH_ARSR"/>
    <property type="match status" value="1"/>
</dbReference>
<dbReference type="InterPro" id="IPR050229">
    <property type="entry name" value="GlpE_sulfurtransferase"/>
</dbReference>